<evidence type="ECO:0000256" key="5">
    <source>
        <dbReference type="ARBA" id="ARBA00022741"/>
    </source>
</evidence>
<proteinExistence type="inferred from homology"/>
<dbReference type="SUPFAM" id="SSF52540">
    <property type="entry name" value="P-loop containing nucleoside triphosphate hydrolases"/>
    <property type="match status" value="1"/>
</dbReference>
<keyword evidence="9" id="KW-1185">Reference proteome</keyword>
<dbReference type="HAMAP" id="MF_00235">
    <property type="entry name" value="Adenylate_kinase_Adk"/>
    <property type="match status" value="1"/>
</dbReference>
<evidence type="ECO:0000256" key="6">
    <source>
        <dbReference type="ARBA" id="ARBA00022777"/>
    </source>
</evidence>
<dbReference type="Gene3D" id="3.40.50.300">
    <property type="entry name" value="P-loop containing nucleotide triphosphate hydrolases"/>
    <property type="match status" value="1"/>
</dbReference>
<dbReference type="EC" id="2.7.4.3" evidence="3"/>
<protein>
    <recommendedName>
        <fullName evidence="3">adenylate kinase</fullName>
        <ecNumber evidence="3">2.7.4.3</ecNumber>
    </recommendedName>
</protein>
<evidence type="ECO:0000313" key="8">
    <source>
        <dbReference type="EMBL" id="KAK9916966.1"/>
    </source>
</evidence>
<accession>A0ABR2YZ89</accession>
<dbReference type="CDD" id="cd01428">
    <property type="entry name" value="ADK"/>
    <property type="match status" value="1"/>
</dbReference>
<dbReference type="Proteomes" id="UP001491310">
    <property type="component" value="Unassembled WGS sequence"/>
</dbReference>
<organism evidence="8 9">
    <name type="scientific">Coccomyxa subellipsoidea</name>
    <dbReference type="NCBI Taxonomy" id="248742"/>
    <lineage>
        <taxon>Eukaryota</taxon>
        <taxon>Viridiplantae</taxon>
        <taxon>Chlorophyta</taxon>
        <taxon>core chlorophytes</taxon>
        <taxon>Trebouxiophyceae</taxon>
        <taxon>Trebouxiophyceae incertae sedis</taxon>
        <taxon>Coccomyxaceae</taxon>
        <taxon>Coccomyxa</taxon>
    </lineage>
</organism>
<keyword evidence="5" id="KW-0547">Nucleotide-binding</keyword>
<dbReference type="InterPro" id="IPR000850">
    <property type="entry name" value="Adenylat/UMP-CMP_kin"/>
</dbReference>
<dbReference type="NCBIfam" id="TIGR01351">
    <property type="entry name" value="adk"/>
    <property type="match status" value="1"/>
</dbReference>
<reference evidence="8 9" key="1">
    <citation type="journal article" date="2024" name="Nat. Commun.">
        <title>Phylogenomics reveals the evolutionary origins of lichenization in chlorophyte algae.</title>
        <authorList>
            <person name="Puginier C."/>
            <person name="Libourel C."/>
            <person name="Otte J."/>
            <person name="Skaloud P."/>
            <person name="Haon M."/>
            <person name="Grisel S."/>
            <person name="Petersen M."/>
            <person name="Berrin J.G."/>
            <person name="Delaux P.M."/>
            <person name="Dal Grande F."/>
            <person name="Keller J."/>
        </authorList>
    </citation>
    <scope>NUCLEOTIDE SEQUENCE [LARGE SCALE GENOMIC DNA]</scope>
    <source>
        <strain evidence="8 9">SAG 216-7</strain>
    </source>
</reference>
<comment type="catalytic activity">
    <reaction evidence="1">
        <text>AMP + ATP = 2 ADP</text>
        <dbReference type="Rhea" id="RHEA:12973"/>
        <dbReference type="ChEBI" id="CHEBI:30616"/>
        <dbReference type="ChEBI" id="CHEBI:456215"/>
        <dbReference type="ChEBI" id="CHEBI:456216"/>
        <dbReference type="EC" id="2.7.4.3"/>
    </reaction>
</comment>
<dbReference type="PROSITE" id="PS00113">
    <property type="entry name" value="ADENYLATE_KINASE"/>
    <property type="match status" value="1"/>
</dbReference>
<dbReference type="PANTHER" id="PTHR23359">
    <property type="entry name" value="NUCLEOTIDE KINASE"/>
    <property type="match status" value="1"/>
</dbReference>
<dbReference type="EMBL" id="JALJOT010000003">
    <property type="protein sequence ID" value="KAK9916966.1"/>
    <property type="molecule type" value="Genomic_DNA"/>
</dbReference>
<dbReference type="InterPro" id="IPR006259">
    <property type="entry name" value="Adenyl_kin_sub"/>
</dbReference>
<comment type="similarity">
    <text evidence="2 7">Belongs to the adenylate kinase family.</text>
</comment>
<evidence type="ECO:0000256" key="3">
    <source>
        <dbReference type="ARBA" id="ARBA00012955"/>
    </source>
</evidence>
<evidence type="ECO:0000313" key="9">
    <source>
        <dbReference type="Proteomes" id="UP001491310"/>
    </source>
</evidence>
<comment type="caution">
    <text evidence="8">The sequence shown here is derived from an EMBL/GenBank/DDBJ whole genome shotgun (WGS) entry which is preliminary data.</text>
</comment>
<evidence type="ECO:0000256" key="2">
    <source>
        <dbReference type="ARBA" id="ARBA00007220"/>
    </source>
</evidence>
<evidence type="ECO:0000256" key="7">
    <source>
        <dbReference type="RuleBase" id="RU003330"/>
    </source>
</evidence>
<gene>
    <name evidence="8" type="ORF">WJX75_009303</name>
</gene>
<sequence length="212" mass="23422">MIAGAPAAGKGTQCQKIVDKFGLVHISAGDLLRAEVASGSESGRKAESFMSQGYLVPNELVVEMVKTRLSQPDAQESGWLLDGYPRSAEQADAIQEAGIRPDVFILIEVADEELVERVTGRRLDPETNTIYHLKFKPPPDAILNRLVQRSDDTEDKLRNRLATHHKNVEAVVGHYKDMLVEVNGQRPMDEVFAEIDGVLSAFTEDESPAQQR</sequence>
<dbReference type="InterPro" id="IPR033690">
    <property type="entry name" value="Adenylat_kinase_CS"/>
</dbReference>
<dbReference type="InterPro" id="IPR027417">
    <property type="entry name" value="P-loop_NTPase"/>
</dbReference>
<evidence type="ECO:0000256" key="1">
    <source>
        <dbReference type="ARBA" id="ARBA00000582"/>
    </source>
</evidence>
<name>A0ABR2YZ89_9CHLO</name>
<keyword evidence="4 7" id="KW-0808">Transferase</keyword>
<dbReference type="PRINTS" id="PR00094">
    <property type="entry name" value="ADENYLTKNASE"/>
</dbReference>
<dbReference type="Pfam" id="PF00406">
    <property type="entry name" value="ADK"/>
    <property type="match status" value="1"/>
</dbReference>
<evidence type="ECO:0000256" key="4">
    <source>
        <dbReference type="ARBA" id="ARBA00022679"/>
    </source>
</evidence>
<keyword evidence="6 7" id="KW-0418">Kinase</keyword>